<gene>
    <name evidence="3" type="ORF">GNI_031980</name>
</gene>
<organism evidence="3 4">
    <name type="scientific">Gregarina niphandrodes</name>
    <name type="common">Septate eugregarine</name>
    <dbReference type="NCBI Taxonomy" id="110365"/>
    <lineage>
        <taxon>Eukaryota</taxon>
        <taxon>Sar</taxon>
        <taxon>Alveolata</taxon>
        <taxon>Apicomplexa</taxon>
        <taxon>Conoidasida</taxon>
        <taxon>Gregarinasina</taxon>
        <taxon>Eugregarinorida</taxon>
        <taxon>Gregarinidae</taxon>
        <taxon>Gregarina</taxon>
    </lineage>
</organism>
<evidence type="ECO:0000256" key="2">
    <source>
        <dbReference type="SAM" id="SignalP"/>
    </source>
</evidence>
<keyword evidence="4" id="KW-1185">Reference proteome</keyword>
<feature type="compositionally biased region" description="Polar residues" evidence="1">
    <location>
        <begin position="48"/>
        <end position="57"/>
    </location>
</feature>
<dbReference type="OMA" id="SCIKANI"/>
<name>A0A023BB81_GRENI</name>
<evidence type="ECO:0000313" key="4">
    <source>
        <dbReference type="Proteomes" id="UP000019763"/>
    </source>
</evidence>
<evidence type="ECO:0000256" key="1">
    <source>
        <dbReference type="SAM" id="MobiDB-lite"/>
    </source>
</evidence>
<feature type="compositionally biased region" description="Acidic residues" evidence="1">
    <location>
        <begin position="29"/>
        <end position="47"/>
    </location>
</feature>
<evidence type="ECO:0000313" key="3">
    <source>
        <dbReference type="EMBL" id="EZG78820.1"/>
    </source>
</evidence>
<dbReference type="RefSeq" id="XP_011129187.1">
    <property type="nucleotide sequence ID" value="XM_011130885.1"/>
</dbReference>
<sequence>MRLLHLLLFGSLVLTAPEEEPETKSTEVVNEEEEEEEEDETDIEEEQNSGPHITVTPINGNPLDILVQKCDAWEFPDDTFKAQSDVTKIYIDVAKTADGPFKANNITKFISVGGIHIVGQDSVPDEKVRHVGHTLAKVLDHDKDGKFDNPELVKELLKFHPTLFIMADADSIMDLMNAQEAETGFPMELKFCPFAFDFEEAAKIVPGGKKGDATCELEGNENKIDRSIPFVLDHLVGRGFGKAFTPAQKKELDKIYQSSVEAGTFDPDSTGCPPDSDECGEVMFASWALSSLNGFDKCWCEQMEALKFCDPESLRNGEPELVKVLEEAFGGLAELPEGDYKPKNKNIIGKSVVE</sequence>
<proteinExistence type="predicted"/>
<evidence type="ECO:0008006" key="5">
    <source>
        <dbReference type="Google" id="ProtNLM"/>
    </source>
</evidence>
<feature type="region of interest" description="Disordered" evidence="1">
    <location>
        <begin position="17"/>
        <end position="57"/>
    </location>
</feature>
<comment type="caution">
    <text evidence="3">The sequence shown here is derived from an EMBL/GenBank/DDBJ whole genome shotgun (WGS) entry which is preliminary data.</text>
</comment>
<reference evidence="3" key="1">
    <citation type="submission" date="2013-12" db="EMBL/GenBank/DDBJ databases">
        <authorList>
            <person name="Omoto C.K."/>
            <person name="Sibley D."/>
            <person name="Venepally P."/>
            <person name="Hadjithomas M."/>
            <person name="Karamycheva S."/>
            <person name="Brunk B."/>
            <person name="Roos D."/>
            <person name="Caler E."/>
            <person name="Lorenzi H."/>
        </authorList>
    </citation>
    <scope>NUCLEOTIDE SEQUENCE</scope>
</reference>
<protein>
    <recommendedName>
        <fullName evidence="5">Transmembrane protein</fullName>
    </recommendedName>
</protein>
<dbReference type="EMBL" id="AFNH02000243">
    <property type="protein sequence ID" value="EZG78820.1"/>
    <property type="molecule type" value="Genomic_DNA"/>
</dbReference>
<dbReference type="AlphaFoldDB" id="A0A023BB81"/>
<dbReference type="eggNOG" id="ENOG502SEVQ">
    <property type="taxonomic scope" value="Eukaryota"/>
</dbReference>
<dbReference type="GeneID" id="22911307"/>
<accession>A0A023BB81</accession>
<feature type="chain" id="PRO_5013220842" description="Transmembrane protein" evidence="2">
    <location>
        <begin position="16"/>
        <end position="354"/>
    </location>
</feature>
<dbReference type="VEuPathDB" id="CryptoDB:GNI_031980"/>
<keyword evidence="2" id="KW-0732">Signal</keyword>
<dbReference type="Proteomes" id="UP000019763">
    <property type="component" value="Unassembled WGS sequence"/>
</dbReference>
<feature type="signal peptide" evidence="2">
    <location>
        <begin position="1"/>
        <end position="15"/>
    </location>
</feature>